<dbReference type="SMART" id="SM00260">
    <property type="entry name" value="CheW"/>
    <property type="match status" value="1"/>
</dbReference>
<dbReference type="PROSITE" id="PS50851">
    <property type="entry name" value="CHEW"/>
    <property type="match status" value="1"/>
</dbReference>
<reference evidence="2 3" key="1">
    <citation type="submission" date="2013-09" db="EMBL/GenBank/DDBJ databases">
        <title>Biodegradation of hydrocarbons in the deep terrestrial subsurface : characterization of a microbial consortium composed of two Desulfotomaculum species originating from a deep geological formation.</title>
        <authorList>
            <person name="Aullo T."/>
            <person name="Berlendis S."/>
            <person name="Lascourreges J.-F."/>
            <person name="Dessort D."/>
            <person name="Saint-Laurent S."/>
            <person name="Schraauwers B."/>
            <person name="Mas J."/>
            <person name="Magot M."/>
            <person name="Ranchou-Peyruse A."/>
        </authorList>
    </citation>
    <scope>NUCLEOTIDE SEQUENCE [LARGE SCALE GENOMIC DNA]</scope>
    <source>
        <strain evidence="2 3">Bs107</strain>
    </source>
</reference>
<evidence type="ECO:0000313" key="3">
    <source>
        <dbReference type="Proteomes" id="UP000222564"/>
    </source>
</evidence>
<dbReference type="Gene3D" id="2.30.30.40">
    <property type="entry name" value="SH3 Domains"/>
    <property type="match status" value="1"/>
</dbReference>
<sequence>MANIMQSSQEEQIVVFQLMEQVYGIDINSVYEIIRMESITKVPRSPHFVEGVIDLRGRIIPVIGLSVLFGLGQNERTQASRIIIVEVSGQTIGMIVDSVQEVLRIPVSAIEPPPPMVNGIDAAYLRGIAILEERLIILLDQNKILMEEEKDQLLQPNIAGNQA</sequence>
<dbReference type="InterPro" id="IPR002545">
    <property type="entry name" value="CheW-lke_dom"/>
</dbReference>
<dbReference type="InterPro" id="IPR039315">
    <property type="entry name" value="CheW"/>
</dbReference>
<dbReference type="Gene3D" id="2.40.50.180">
    <property type="entry name" value="CheA-289, Domain 4"/>
    <property type="match status" value="1"/>
</dbReference>
<comment type="caution">
    <text evidence="2">The sequence shown here is derived from an EMBL/GenBank/DDBJ whole genome shotgun (WGS) entry which is preliminary data.</text>
</comment>
<dbReference type="PANTHER" id="PTHR22617">
    <property type="entry name" value="CHEMOTAXIS SENSOR HISTIDINE KINASE-RELATED"/>
    <property type="match status" value="1"/>
</dbReference>
<protein>
    <submittedName>
        <fullName evidence="2">Chemotaxis protein CheW</fullName>
    </submittedName>
</protein>
<dbReference type="InterPro" id="IPR036061">
    <property type="entry name" value="CheW-like_dom_sf"/>
</dbReference>
<dbReference type="CDD" id="cd00732">
    <property type="entry name" value="CheW"/>
    <property type="match status" value="1"/>
</dbReference>
<dbReference type="Pfam" id="PF01584">
    <property type="entry name" value="CheW"/>
    <property type="match status" value="1"/>
</dbReference>
<name>A0A2C6MDF2_9FIRM</name>
<dbReference type="GO" id="GO:0007165">
    <property type="term" value="P:signal transduction"/>
    <property type="evidence" value="ECO:0007669"/>
    <property type="project" value="InterPro"/>
</dbReference>
<dbReference type="Proteomes" id="UP000222564">
    <property type="component" value="Unassembled WGS sequence"/>
</dbReference>
<organism evidence="2 3">
    <name type="scientific">Desulforamulus profundi</name>
    <dbReference type="NCBI Taxonomy" id="1383067"/>
    <lineage>
        <taxon>Bacteria</taxon>
        <taxon>Bacillati</taxon>
        <taxon>Bacillota</taxon>
        <taxon>Clostridia</taxon>
        <taxon>Eubacteriales</taxon>
        <taxon>Peptococcaceae</taxon>
        <taxon>Desulforamulus</taxon>
    </lineage>
</organism>
<dbReference type="PANTHER" id="PTHR22617:SF23">
    <property type="entry name" value="CHEMOTAXIS PROTEIN CHEW"/>
    <property type="match status" value="1"/>
</dbReference>
<gene>
    <name evidence="2" type="ORF">P378_16840</name>
</gene>
<dbReference type="AlphaFoldDB" id="A0A2C6MDF2"/>
<evidence type="ECO:0000259" key="1">
    <source>
        <dbReference type="PROSITE" id="PS50851"/>
    </source>
</evidence>
<keyword evidence="3" id="KW-1185">Reference proteome</keyword>
<feature type="domain" description="CheW-like" evidence="1">
    <location>
        <begin position="10"/>
        <end position="150"/>
    </location>
</feature>
<dbReference type="SUPFAM" id="SSF50341">
    <property type="entry name" value="CheW-like"/>
    <property type="match status" value="1"/>
</dbReference>
<dbReference type="OrthoDB" id="9794382at2"/>
<evidence type="ECO:0000313" key="2">
    <source>
        <dbReference type="EMBL" id="PHJ37306.1"/>
    </source>
</evidence>
<dbReference type="GO" id="GO:0006935">
    <property type="term" value="P:chemotaxis"/>
    <property type="evidence" value="ECO:0007669"/>
    <property type="project" value="InterPro"/>
</dbReference>
<proteinExistence type="predicted"/>
<dbReference type="GO" id="GO:0005829">
    <property type="term" value="C:cytosol"/>
    <property type="evidence" value="ECO:0007669"/>
    <property type="project" value="TreeGrafter"/>
</dbReference>
<dbReference type="EMBL" id="AWQQ01000095">
    <property type="protein sequence ID" value="PHJ37306.1"/>
    <property type="molecule type" value="Genomic_DNA"/>
</dbReference>
<accession>A0A2C6MDF2</accession>